<dbReference type="VEuPathDB" id="FungiDB:PMAA_091510"/>
<feature type="coiled-coil region" evidence="1">
    <location>
        <begin position="200"/>
        <end position="227"/>
    </location>
</feature>
<dbReference type="PANTHER" id="PTHR28079:SF1">
    <property type="entry name" value="RNA POLYMERASE I-SPECIFIC TRANSCRIPTION INITIATION FACTOR RRN5"/>
    <property type="match status" value="1"/>
</dbReference>
<evidence type="ECO:0008006" key="5">
    <source>
        <dbReference type="Google" id="ProtNLM"/>
    </source>
</evidence>
<feature type="region of interest" description="Disordered" evidence="2">
    <location>
        <begin position="1"/>
        <end position="87"/>
    </location>
</feature>
<dbReference type="Proteomes" id="UP000001294">
    <property type="component" value="Unassembled WGS sequence"/>
</dbReference>
<dbReference type="AlphaFoldDB" id="B6QJS7"/>
<evidence type="ECO:0000256" key="2">
    <source>
        <dbReference type="SAM" id="MobiDB-lite"/>
    </source>
</evidence>
<protein>
    <recommendedName>
        <fullName evidence="5">RNA polymerase I-specific transcription initiation factor rrn5</fullName>
    </recommendedName>
</protein>
<evidence type="ECO:0000256" key="1">
    <source>
        <dbReference type="SAM" id="Coils"/>
    </source>
</evidence>
<feature type="compositionally biased region" description="Acidic residues" evidence="2">
    <location>
        <begin position="55"/>
        <end position="66"/>
    </location>
</feature>
<dbReference type="Gene3D" id="1.10.10.60">
    <property type="entry name" value="Homeodomain-like"/>
    <property type="match status" value="1"/>
</dbReference>
<name>B6QJS7_TALMQ</name>
<dbReference type="InterPro" id="IPR009057">
    <property type="entry name" value="Homeodomain-like_sf"/>
</dbReference>
<dbReference type="STRING" id="441960.B6QJS7"/>
<keyword evidence="1" id="KW-0175">Coiled coil</keyword>
<dbReference type="GO" id="GO:0006361">
    <property type="term" value="P:transcription initiation at RNA polymerase I promoter"/>
    <property type="evidence" value="ECO:0007669"/>
    <property type="project" value="TreeGrafter"/>
</dbReference>
<feature type="compositionally biased region" description="Low complexity" evidence="2">
    <location>
        <begin position="29"/>
        <end position="41"/>
    </location>
</feature>
<dbReference type="GO" id="GO:0042790">
    <property type="term" value="P:nucleolar large rRNA transcription by RNA polymerase I"/>
    <property type="evidence" value="ECO:0007669"/>
    <property type="project" value="InterPro"/>
</dbReference>
<dbReference type="PANTHER" id="PTHR28079">
    <property type="entry name" value="RNA POLYMERASE I-SPECIFIC TRANSCRIPTION INITIATION FACTOR RRN5"/>
    <property type="match status" value="1"/>
</dbReference>
<proteinExistence type="predicted"/>
<dbReference type="GO" id="GO:0000500">
    <property type="term" value="C:RNA polymerase I upstream activating factor complex"/>
    <property type="evidence" value="ECO:0007669"/>
    <property type="project" value="InterPro"/>
</dbReference>
<organism evidence="3 4">
    <name type="scientific">Talaromyces marneffei (strain ATCC 18224 / CBS 334.59 / QM 7333)</name>
    <name type="common">Penicillium marneffei</name>
    <dbReference type="NCBI Taxonomy" id="441960"/>
    <lineage>
        <taxon>Eukaryota</taxon>
        <taxon>Fungi</taxon>
        <taxon>Dikarya</taxon>
        <taxon>Ascomycota</taxon>
        <taxon>Pezizomycotina</taxon>
        <taxon>Eurotiomycetes</taxon>
        <taxon>Eurotiomycetidae</taxon>
        <taxon>Eurotiales</taxon>
        <taxon>Trichocomaceae</taxon>
        <taxon>Talaromyces</taxon>
        <taxon>Talaromyces sect. Talaromyces</taxon>
    </lineage>
</organism>
<evidence type="ECO:0000313" key="3">
    <source>
        <dbReference type="EMBL" id="EEA22523.1"/>
    </source>
</evidence>
<dbReference type="HOGENOM" id="CLU_012849_0_1_1"/>
<dbReference type="PhylomeDB" id="B6QJS7"/>
<accession>B6QJS7</accession>
<dbReference type="EMBL" id="DS995902">
    <property type="protein sequence ID" value="EEA22523.1"/>
    <property type="molecule type" value="Genomic_DNA"/>
</dbReference>
<feature type="compositionally biased region" description="Acidic residues" evidence="2">
    <location>
        <begin position="421"/>
        <end position="471"/>
    </location>
</feature>
<dbReference type="SUPFAM" id="SSF46689">
    <property type="entry name" value="Homeodomain-like"/>
    <property type="match status" value="1"/>
</dbReference>
<dbReference type="GO" id="GO:0000182">
    <property type="term" value="F:rDNA binding"/>
    <property type="evidence" value="ECO:0007669"/>
    <property type="project" value="TreeGrafter"/>
</dbReference>
<sequence>MSAIVDNQPIADSEEEDIFGPPEDLPVLSSSESWYESSDSASHSDDEDIAKNASEEDEAQTEDDDSKSDSELTKGKHTSTTSRLQNDKRTYLSRSSIQVYKTLLKDMHIDPDSKTWNKQQNVTLATVGLVQWTGKENDAFFTALARKGKGNVGEIARLINSKSRLEVADYIKFLEERLQRHQLLEPSLLDVEVPAAVEINDDLEEVLDQLAESVGLEEQKKDLLEAEREYGSSDFWVLDRTKADKVEEVLTSGDEDALPQAVSPSAGLLDLKNWIRLSEKVFMNPGKSRPEDNWKNIAPKGETPSLTADALGKFYDITVDLVIRLMEEAHNTALDRLDKERRRRLPFVRKKDVQRALTTMSMKHNTFDYYVNLPRRLKLDVTNRTHKGKTKTYVPYDKVERMLAKKSRKRARASSGSSDDSSSEQDTENDEKDDDKGDDDGGEDDLDEFGPSEDEDEVNSQNTDEVEDISSGDEKHKPNDAGSPKDKPYDSTYEEISDSEYQQLELEQRLDDYNAYLDRQASHKEEARLRELLNCTFEHPGKKNKEKQKEPPNITDEMRKEIIQNNAVVDWRKDLVYQDEWETYGMKTRDVERNIAANHNKKRRLE</sequence>
<dbReference type="InterPro" id="IPR039601">
    <property type="entry name" value="Rrn5"/>
</dbReference>
<evidence type="ECO:0000313" key="4">
    <source>
        <dbReference type="Proteomes" id="UP000001294"/>
    </source>
</evidence>
<keyword evidence="4" id="KW-1185">Reference proteome</keyword>
<feature type="compositionally biased region" description="Basic and acidic residues" evidence="2">
    <location>
        <begin position="472"/>
        <end position="489"/>
    </location>
</feature>
<reference evidence="4" key="1">
    <citation type="journal article" date="2015" name="Genome Announc.">
        <title>Genome sequence of the AIDS-associated pathogen Penicillium marneffei (ATCC18224) and its near taxonomic relative Talaromyces stipitatus (ATCC10500).</title>
        <authorList>
            <person name="Nierman W.C."/>
            <person name="Fedorova-Abrams N.D."/>
            <person name="Andrianopoulos A."/>
        </authorList>
    </citation>
    <scope>NUCLEOTIDE SEQUENCE [LARGE SCALE GENOMIC DNA]</scope>
    <source>
        <strain evidence="4">ATCC 18224 / CBS 334.59 / QM 7333</strain>
    </source>
</reference>
<dbReference type="GO" id="GO:0001181">
    <property type="term" value="F:RNA polymerase I general transcription initiation factor activity"/>
    <property type="evidence" value="ECO:0007669"/>
    <property type="project" value="TreeGrafter"/>
</dbReference>
<gene>
    <name evidence="3" type="ORF">PMAA_091510</name>
</gene>
<dbReference type="OrthoDB" id="2240312at2759"/>
<feature type="region of interest" description="Disordered" evidence="2">
    <location>
        <begin position="390"/>
        <end position="499"/>
    </location>
</feature>